<dbReference type="InterPro" id="IPR001509">
    <property type="entry name" value="Epimerase_deHydtase"/>
</dbReference>
<reference evidence="7 8" key="1">
    <citation type="journal article" date="2020" name="Mol. Biol. Evol.">
        <title>Distinct Expression and Methylation Patterns for Genes with Different Fates following a Single Whole-Genome Duplication in Flowering Plants.</title>
        <authorList>
            <person name="Shi T."/>
            <person name="Rahmani R.S."/>
            <person name="Gugger P.F."/>
            <person name="Wang M."/>
            <person name="Li H."/>
            <person name="Zhang Y."/>
            <person name="Li Z."/>
            <person name="Wang Q."/>
            <person name="Van de Peer Y."/>
            <person name="Marchal K."/>
            <person name="Chen J."/>
        </authorList>
    </citation>
    <scope>NUCLEOTIDE SEQUENCE [LARGE SCALE GENOMIC DNA]</scope>
    <source>
        <tissue evidence="7">Leaf</tissue>
    </source>
</reference>
<evidence type="ECO:0000256" key="2">
    <source>
        <dbReference type="ARBA" id="ARBA00022857"/>
    </source>
</evidence>
<keyword evidence="8" id="KW-1185">Reference proteome</keyword>
<proteinExistence type="inferred from homology"/>
<protein>
    <recommendedName>
        <fullName evidence="6">NAD-dependent epimerase/dehydratase domain-containing protein</fullName>
    </recommendedName>
</protein>
<evidence type="ECO:0000256" key="4">
    <source>
        <dbReference type="ARBA" id="ARBA00023241"/>
    </source>
</evidence>
<dbReference type="PANTHER" id="PTHR10366">
    <property type="entry name" value="NAD DEPENDENT EPIMERASE/DEHYDRATASE"/>
    <property type="match status" value="1"/>
</dbReference>
<comment type="similarity">
    <text evidence="5">Belongs to the NAD(P)-dependent epimerase/dehydratase family. Dihydroflavonol-4-reductase subfamily.</text>
</comment>
<comment type="pathway">
    <text evidence="1">Secondary metabolite biosynthesis; flavonoid biosynthesis.</text>
</comment>
<keyword evidence="4" id="KW-0284">Flavonoid biosynthesis</keyword>
<sequence>MAEGLIPYVYRAIKRSRSRRKYECITLGRVQTFPAYNYGEFPATSGHYYLGPPPEKMEAGLHEQPGPRRYRSMGGFSSARFYPKEDKGPGLSKDMGYSVSKTLAEKAAWDFAKENNTDLIAILPPLIVGPSLTLEVSASFSSAMAFLTRNQFLINSMKNVQKLSGSRSISHVEDVCQAHIFVAEKESVSGRYICCAVNITFLELANYLNRRYPEYNVPTDFGDFFEKAKAIYSSEKLINEGFRFKYGIEEIYDQAVDYFKTKGLLPK</sequence>
<dbReference type="InterPro" id="IPR050425">
    <property type="entry name" value="NAD(P)_dehydrat-like"/>
</dbReference>
<evidence type="ECO:0000256" key="3">
    <source>
        <dbReference type="ARBA" id="ARBA00023002"/>
    </source>
</evidence>
<organism evidence="7 8">
    <name type="scientific">Nelumbo nucifera</name>
    <name type="common">Sacred lotus</name>
    <dbReference type="NCBI Taxonomy" id="4432"/>
    <lineage>
        <taxon>Eukaryota</taxon>
        <taxon>Viridiplantae</taxon>
        <taxon>Streptophyta</taxon>
        <taxon>Embryophyta</taxon>
        <taxon>Tracheophyta</taxon>
        <taxon>Spermatophyta</taxon>
        <taxon>Magnoliopsida</taxon>
        <taxon>Proteales</taxon>
        <taxon>Nelumbonaceae</taxon>
        <taxon>Nelumbo</taxon>
    </lineage>
</organism>
<dbReference type="Gene3D" id="3.40.50.720">
    <property type="entry name" value="NAD(P)-binding Rossmann-like Domain"/>
    <property type="match status" value="1"/>
</dbReference>
<evidence type="ECO:0000313" key="7">
    <source>
        <dbReference type="EMBL" id="DAD43336.1"/>
    </source>
</evidence>
<dbReference type="Proteomes" id="UP000607653">
    <property type="component" value="Unassembled WGS sequence"/>
</dbReference>
<dbReference type="GO" id="GO:0009813">
    <property type="term" value="P:flavonoid biosynthetic process"/>
    <property type="evidence" value="ECO:0007669"/>
    <property type="project" value="UniProtKB-KW"/>
</dbReference>
<comment type="caution">
    <text evidence="7">The sequence shown here is derived from an EMBL/GenBank/DDBJ whole genome shotgun (WGS) entry which is preliminary data.</text>
</comment>
<dbReference type="Pfam" id="PF01370">
    <property type="entry name" value="Epimerase"/>
    <property type="match status" value="1"/>
</dbReference>
<dbReference type="EMBL" id="DUZY01000006">
    <property type="protein sequence ID" value="DAD43336.1"/>
    <property type="molecule type" value="Genomic_DNA"/>
</dbReference>
<dbReference type="SUPFAM" id="SSF51735">
    <property type="entry name" value="NAD(P)-binding Rossmann-fold domains"/>
    <property type="match status" value="1"/>
</dbReference>
<evidence type="ECO:0000259" key="6">
    <source>
        <dbReference type="Pfam" id="PF01370"/>
    </source>
</evidence>
<dbReference type="GO" id="GO:0016491">
    <property type="term" value="F:oxidoreductase activity"/>
    <property type="evidence" value="ECO:0007669"/>
    <property type="project" value="UniProtKB-KW"/>
</dbReference>
<feature type="domain" description="NAD-dependent epimerase/dehydratase" evidence="6">
    <location>
        <begin position="77"/>
        <end position="188"/>
    </location>
</feature>
<keyword evidence="2" id="KW-0521">NADP</keyword>
<gene>
    <name evidence="7" type="ORF">HUJ06_001566</name>
</gene>
<dbReference type="InterPro" id="IPR036291">
    <property type="entry name" value="NAD(P)-bd_dom_sf"/>
</dbReference>
<dbReference type="PANTHER" id="PTHR10366:SF288">
    <property type="entry name" value="ANTHOCYANIDIN REDUCTASE"/>
    <property type="match status" value="1"/>
</dbReference>
<evidence type="ECO:0000256" key="1">
    <source>
        <dbReference type="ARBA" id="ARBA00004966"/>
    </source>
</evidence>
<evidence type="ECO:0000313" key="8">
    <source>
        <dbReference type="Proteomes" id="UP000607653"/>
    </source>
</evidence>
<name>A0A822ZK03_NELNU</name>
<keyword evidence="3" id="KW-0560">Oxidoreductase</keyword>
<dbReference type="AlphaFoldDB" id="A0A822ZK03"/>
<accession>A0A822ZK03</accession>
<evidence type="ECO:0000256" key="5">
    <source>
        <dbReference type="ARBA" id="ARBA00023445"/>
    </source>
</evidence>